<reference evidence="2" key="1">
    <citation type="submission" date="2023-07" db="EMBL/GenBank/DDBJ databases">
        <title>Degradation of tert-butanol by M. austroafricanum TBA100.</title>
        <authorList>
            <person name="Helbich S."/>
            <person name="Vainshtein Y."/>
        </authorList>
    </citation>
    <scope>NUCLEOTIDE SEQUENCE</scope>
    <source>
        <strain evidence="2">TBA100</strain>
    </source>
</reference>
<dbReference type="InterPro" id="IPR009061">
    <property type="entry name" value="DNA-bd_dom_put_sf"/>
</dbReference>
<dbReference type="InterPro" id="IPR041657">
    <property type="entry name" value="HTH_17"/>
</dbReference>
<proteinExistence type="predicted"/>
<evidence type="ECO:0000313" key="3">
    <source>
        <dbReference type="Proteomes" id="UP001172687"/>
    </source>
</evidence>
<sequence length="71" mass="7596">MTTSPSPTKCRLSTAEAAEYAGIPANTLRYYRQLGTGPASYKLGSRVVYDLADLDSWLAAEKVKTVRGGVA</sequence>
<name>A0ABT8HIC0_MYCAO</name>
<accession>A0ABT8HIC0</accession>
<dbReference type="RefSeq" id="WP_208676521.1">
    <property type="nucleotide sequence ID" value="NZ_CP070380.1"/>
</dbReference>
<evidence type="ECO:0000259" key="1">
    <source>
        <dbReference type="Pfam" id="PF12728"/>
    </source>
</evidence>
<protein>
    <submittedName>
        <fullName evidence="2">Helix-turn-helix domain-containing protein</fullName>
    </submittedName>
</protein>
<dbReference type="Pfam" id="PF12728">
    <property type="entry name" value="HTH_17"/>
    <property type="match status" value="1"/>
</dbReference>
<dbReference type="EMBL" id="JAUHTC010000075">
    <property type="protein sequence ID" value="MDN4520523.1"/>
    <property type="molecule type" value="Genomic_DNA"/>
</dbReference>
<evidence type="ECO:0000313" key="2">
    <source>
        <dbReference type="EMBL" id="MDN4520523.1"/>
    </source>
</evidence>
<dbReference type="Proteomes" id="UP001172687">
    <property type="component" value="Unassembled WGS sequence"/>
</dbReference>
<keyword evidence="3" id="KW-1185">Reference proteome</keyword>
<comment type="caution">
    <text evidence="2">The sequence shown here is derived from an EMBL/GenBank/DDBJ whole genome shotgun (WGS) entry which is preliminary data.</text>
</comment>
<dbReference type="SUPFAM" id="SSF46955">
    <property type="entry name" value="Putative DNA-binding domain"/>
    <property type="match status" value="1"/>
</dbReference>
<gene>
    <name evidence="2" type="ORF">QYF68_22265</name>
</gene>
<feature type="domain" description="Helix-turn-helix" evidence="1">
    <location>
        <begin position="12"/>
        <end position="60"/>
    </location>
</feature>
<organism evidence="2 3">
    <name type="scientific">Mycolicibacterium austroafricanum</name>
    <name type="common">Mycobacterium austroafricanum</name>
    <dbReference type="NCBI Taxonomy" id="39687"/>
    <lineage>
        <taxon>Bacteria</taxon>
        <taxon>Bacillati</taxon>
        <taxon>Actinomycetota</taxon>
        <taxon>Actinomycetes</taxon>
        <taxon>Mycobacteriales</taxon>
        <taxon>Mycobacteriaceae</taxon>
        <taxon>Mycolicibacterium</taxon>
    </lineage>
</organism>